<dbReference type="OrthoDB" id="9808150at2"/>
<dbReference type="EC" id="2.7.4.8" evidence="4 13"/>
<accession>A0A2T4ZB78</accession>
<dbReference type="InterPro" id="IPR008144">
    <property type="entry name" value="Guanylate_kin-like_dom"/>
</dbReference>
<evidence type="ECO:0000256" key="6">
    <source>
        <dbReference type="ARBA" id="ARBA00022490"/>
    </source>
</evidence>
<keyword evidence="10 13" id="KW-0067">ATP-binding</keyword>
<name>A0A2T4ZB78_9BACL</name>
<dbReference type="InterPro" id="IPR027417">
    <property type="entry name" value="P-loop_NTPase"/>
</dbReference>
<dbReference type="CDD" id="cd00071">
    <property type="entry name" value="GMPK"/>
    <property type="match status" value="1"/>
</dbReference>
<evidence type="ECO:0000256" key="2">
    <source>
        <dbReference type="ARBA" id="ARBA00004496"/>
    </source>
</evidence>
<dbReference type="FunFam" id="3.40.50.300:FF:000855">
    <property type="entry name" value="Guanylate kinase"/>
    <property type="match status" value="1"/>
</dbReference>
<dbReference type="SUPFAM" id="SSF52540">
    <property type="entry name" value="P-loop containing nucleoside triphosphate hydrolases"/>
    <property type="match status" value="1"/>
</dbReference>
<evidence type="ECO:0000256" key="12">
    <source>
        <dbReference type="ARBA" id="ARBA00048594"/>
    </source>
</evidence>
<dbReference type="GO" id="GO:0005829">
    <property type="term" value="C:cytosol"/>
    <property type="evidence" value="ECO:0007669"/>
    <property type="project" value="TreeGrafter"/>
</dbReference>
<evidence type="ECO:0000256" key="10">
    <source>
        <dbReference type="ARBA" id="ARBA00022840"/>
    </source>
</evidence>
<dbReference type="SMART" id="SM00072">
    <property type="entry name" value="GuKc"/>
    <property type="match status" value="1"/>
</dbReference>
<evidence type="ECO:0000256" key="9">
    <source>
        <dbReference type="ARBA" id="ARBA00022777"/>
    </source>
</evidence>
<protein>
    <recommendedName>
        <fullName evidence="5 13">Guanylate kinase</fullName>
        <ecNumber evidence="4 13">2.7.4.8</ecNumber>
    </recommendedName>
    <alternativeName>
        <fullName evidence="11 13">GMP kinase</fullName>
    </alternativeName>
</protein>
<reference evidence="15 16" key="1">
    <citation type="submission" date="2018-04" db="EMBL/GenBank/DDBJ databases">
        <title>Genomic Encyclopedia of Archaeal and Bacterial Type Strains, Phase II (KMG-II): from individual species to whole genera.</title>
        <authorList>
            <person name="Goeker M."/>
        </authorList>
    </citation>
    <scope>NUCLEOTIDE SEQUENCE [LARGE SCALE GENOMIC DNA]</scope>
    <source>
        <strain evidence="15 16">DSM 45169</strain>
    </source>
</reference>
<keyword evidence="7 13" id="KW-0808">Transferase</keyword>
<evidence type="ECO:0000259" key="14">
    <source>
        <dbReference type="PROSITE" id="PS50052"/>
    </source>
</evidence>
<dbReference type="PANTHER" id="PTHR23117:SF13">
    <property type="entry name" value="GUANYLATE KINASE"/>
    <property type="match status" value="1"/>
</dbReference>
<dbReference type="RefSeq" id="WP_107725879.1">
    <property type="nucleotide sequence ID" value="NZ_PZZP01000001.1"/>
</dbReference>
<comment type="catalytic activity">
    <reaction evidence="12 13">
        <text>GMP + ATP = GDP + ADP</text>
        <dbReference type="Rhea" id="RHEA:20780"/>
        <dbReference type="ChEBI" id="CHEBI:30616"/>
        <dbReference type="ChEBI" id="CHEBI:58115"/>
        <dbReference type="ChEBI" id="CHEBI:58189"/>
        <dbReference type="ChEBI" id="CHEBI:456216"/>
        <dbReference type="EC" id="2.7.4.8"/>
    </reaction>
</comment>
<gene>
    <name evidence="13" type="primary">gmk</name>
    <name evidence="15" type="ORF">C8J48_1743</name>
</gene>
<feature type="binding site" evidence="13">
    <location>
        <begin position="16"/>
        <end position="23"/>
    </location>
    <ligand>
        <name>ATP</name>
        <dbReference type="ChEBI" id="CHEBI:30616"/>
    </ligand>
</feature>
<dbReference type="Pfam" id="PF00625">
    <property type="entry name" value="Guanylate_kin"/>
    <property type="match status" value="1"/>
</dbReference>
<proteinExistence type="inferred from homology"/>
<dbReference type="FunFam" id="3.30.63.10:FF:000002">
    <property type="entry name" value="Guanylate kinase 1"/>
    <property type="match status" value="1"/>
</dbReference>
<evidence type="ECO:0000256" key="1">
    <source>
        <dbReference type="ARBA" id="ARBA00003531"/>
    </source>
</evidence>
<dbReference type="NCBIfam" id="TIGR03263">
    <property type="entry name" value="guanyl_kin"/>
    <property type="match status" value="1"/>
</dbReference>
<dbReference type="Gene3D" id="3.30.63.10">
    <property type="entry name" value="Guanylate Kinase phosphate binding domain"/>
    <property type="match status" value="1"/>
</dbReference>
<dbReference type="EMBL" id="PZZP01000001">
    <property type="protein sequence ID" value="PTM59141.1"/>
    <property type="molecule type" value="Genomic_DNA"/>
</dbReference>
<keyword evidence="6 13" id="KW-0963">Cytoplasm</keyword>
<dbReference type="Gene3D" id="3.40.50.300">
    <property type="entry name" value="P-loop containing nucleotide triphosphate hydrolases"/>
    <property type="match status" value="2"/>
</dbReference>
<dbReference type="HAMAP" id="MF_00328">
    <property type="entry name" value="Guanylate_kinase"/>
    <property type="match status" value="1"/>
</dbReference>
<keyword evidence="9 13" id="KW-0418">Kinase</keyword>
<organism evidence="15 16">
    <name type="scientific">Desmospora activa DSM 45169</name>
    <dbReference type="NCBI Taxonomy" id="1121389"/>
    <lineage>
        <taxon>Bacteria</taxon>
        <taxon>Bacillati</taxon>
        <taxon>Bacillota</taxon>
        <taxon>Bacilli</taxon>
        <taxon>Bacillales</taxon>
        <taxon>Thermoactinomycetaceae</taxon>
        <taxon>Desmospora</taxon>
    </lineage>
</organism>
<dbReference type="Proteomes" id="UP000241639">
    <property type="component" value="Unassembled WGS sequence"/>
</dbReference>
<evidence type="ECO:0000256" key="11">
    <source>
        <dbReference type="ARBA" id="ARBA00030128"/>
    </source>
</evidence>
<keyword evidence="16" id="KW-1185">Reference proteome</keyword>
<comment type="function">
    <text evidence="1 13">Essential for recycling GMP and indirectly, cGMP.</text>
</comment>
<evidence type="ECO:0000313" key="15">
    <source>
        <dbReference type="EMBL" id="PTM59141.1"/>
    </source>
</evidence>
<comment type="subcellular location">
    <subcellularLocation>
        <location evidence="2 13">Cytoplasm</location>
    </subcellularLocation>
</comment>
<comment type="similarity">
    <text evidence="3 13">Belongs to the guanylate kinase family.</text>
</comment>
<evidence type="ECO:0000256" key="7">
    <source>
        <dbReference type="ARBA" id="ARBA00022679"/>
    </source>
</evidence>
<keyword evidence="8 13" id="KW-0547">Nucleotide-binding</keyword>
<sequence length="207" mass="23970">MEKELKSKGLLIVLSGPSGAGKGTVCASLRKCLPELVYSVSATTRQPREGERDGVNYFFQTKEEFERMIHQGELLEWARFVDNYYGTPRGFVEEQLHNGKDVLLEIEVQGAKQVKERFPQGVFIFLLPPSMKELRNRLKERGTETDEVLWERLQAAREELAQIHNYDYVVVNDQVDAACDRIRSILMAEHLKRERLFQDQPDWLEGL</sequence>
<evidence type="ECO:0000313" key="16">
    <source>
        <dbReference type="Proteomes" id="UP000241639"/>
    </source>
</evidence>
<evidence type="ECO:0000256" key="3">
    <source>
        <dbReference type="ARBA" id="ARBA00005790"/>
    </source>
</evidence>
<dbReference type="InterPro" id="IPR017665">
    <property type="entry name" value="Guanylate_kinase"/>
</dbReference>
<dbReference type="PROSITE" id="PS50052">
    <property type="entry name" value="GUANYLATE_KINASE_2"/>
    <property type="match status" value="1"/>
</dbReference>
<evidence type="ECO:0000256" key="4">
    <source>
        <dbReference type="ARBA" id="ARBA00012961"/>
    </source>
</evidence>
<dbReference type="GO" id="GO:0005524">
    <property type="term" value="F:ATP binding"/>
    <property type="evidence" value="ECO:0007669"/>
    <property type="project" value="UniProtKB-UniRule"/>
</dbReference>
<evidence type="ECO:0000256" key="13">
    <source>
        <dbReference type="HAMAP-Rule" id="MF_00328"/>
    </source>
</evidence>
<evidence type="ECO:0000256" key="5">
    <source>
        <dbReference type="ARBA" id="ARBA00016296"/>
    </source>
</evidence>
<dbReference type="InterPro" id="IPR008145">
    <property type="entry name" value="GK/Ca_channel_bsu"/>
</dbReference>
<dbReference type="PANTHER" id="PTHR23117">
    <property type="entry name" value="GUANYLATE KINASE-RELATED"/>
    <property type="match status" value="1"/>
</dbReference>
<dbReference type="GO" id="GO:0004385">
    <property type="term" value="F:GMP kinase activity"/>
    <property type="evidence" value="ECO:0007669"/>
    <property type="project" value="UniProtKB-UniRule"/>
</dbReference>
<feature type="domain" description="Guanylate kinase-like" evidence="14">
    <location>
        <begin position="9"/>
        <end position="187"/>
    </location>
</feature>
<comment type="caution">
    <text evidence="15">The sequence shown here is derived from an EMBL/GenBank/DDBJ whole genome shotgun (WGS) entry which is preliminary data.</text>
</comment>
<dbReference type="AlphaFoldDB" id="A0A2T4ZB78"/>
<evidence type="ECO:0000256" key="8">
    <source>
        <dbReference type="ARBA" id="ARBA00022741"/>
    </source>
</evidence>